<comment type="cofactor">
    <cofactor evidence="1">
        <name>biotin</name>
        <dbReference type="ChEBI" id="CHEBI:57586"/>
    </cofactor>
</comment>
<evidence type="ECO:0000256" key="5">
    <source>
        <dbReference type="ARBA" id="ARBA00023267"/>
    </source>
</evidence>
<name>A0A4S8MV52_DENBC</name>
<evidence type="ECO:0000259" key="9">
    <source>
        <dbReference type="PROSITE" id="PS50979"/>
    </source>
</evidence>
<dbReference type="Proteomes" id="UP000297245">
    <property type="component" value="Unassembled WGS sequence"/>
</dbReference>
<dbReference type="InterPro" id="IPR005479">
    <property type="entry name" value="CPAse_ATP-bd"/>
</dbReference>
<keyword evidence="10" id="KW-0670">Pyruvate</keyword>
<dbReference type="InterPro" id="IPR011764">
    <property type="entry name" value="Biotin_carboxylation_dom"/>
</dbReference>
<dbReference type="CDD" id="cd06850">
    <property type="entry name" value="biotinyl_domain"/>
    <property type="match status" value="1"/>
</dbReference>
<dbReference type="SUPFAM" id="SSF56059">
    <property type="entry name" value="Glutathione synthetase ATP-binding domain-like"/>
    <property type="match status" value="1"/>
</dbReference>
<dbReference type="SUPFAM" id="SSF52440">
    <property type="entry name" value="PreATP-grasp domain"/>
    <property type="match status" value="1"/>
</dbReference>
<dbReference type="Gene3D" id="3.30.470.20">
    <property type="entry name" value="ATP-grasp fold, B domain"/>
    <property type="match status" value="1"/>
</dbReference>
<dbReference type="InterPro" id="IPR005481">
    <property type="entry name" value="BC-like_N"/>
</dbReference>
<dbReference type="GO" id="GO:0005524">
    <property type="term" value="F:ATP binding"/>
    <property type="evidence" value="ECO:0007669"/>
    <property type="project" value="UniProtKB-UniRule"/>
</dbReference>
<reference evidence="10 11" key="1">
    <citation type="journal article" date="2019" name="Nat. Ecol. Evol.">
        <title>Megaphylogeny resolves global patterns of mushroom evolution.</title>
        <authorList>
            <person name="Varga T."/>
            <person name="Krizsan K."/>
            <person name="Foldi C."/>
            <person name="Dima B."/>
            <person name="Sanchez-Garcia M."/>
            <person name="Sanchez-Ramirez S."/>
            <person name="Szollosi G.J."/>
            <person name="Szarkandi J.G."/>
            <person name="Papp V."/>
            <person name="Albert L."/>
            <person name="Andreopoulos W."/>
            <person name="Angelini C."/>
            <person name="Antonin V."/>
            <person name="Barry K.W."/>
            <person name="Bougher N.L."/>
            <person name="Buchanan P."/>
            <person name="Buyck B."/>
            <person name="Bense V."/>
            <person name="Catcheside P."/>
            <person name="Chovatia M."/>
            <person name="Cooper J."/>
            <person name="Damon W."/>
            <person name="Desjardin D."/>
            <person name="Finy P."/>
            <person name="Geml J."/>
            <person name="Haridas S."/>
            <person name="Hughes K."/>
            <person name="Justo A."/>
            <person name="Karasinski D."/>
            <person name="Kautmanova I."/>
            <person name="Kiss B."/>
            <person name="Kocsube S."/>
            <person name="Kotiranta H."/>
            <person name="LaButti K.M."/>
            <person name="Lechner B.E."/>
            <person name="Liimatainen K."/>
            <person name="Lipzen A."/>
            <person name="Lukacs Z."/>
            <person name="Mihaltcheva S."/>
            <person name="Morgado L.N."/>
            <person name="Niskanen T."/>
            <person name="Noordeloos M.E."/>
            <person name="Ohm R.A."/>
            <person name="Ortiz-Santana B."/>
            <person name="Ovrebo C."/>
            <person name="Racz N."/>
            <person name="Riley R."/>
            <person name="Savchenko A."/>
            <person name="Shiryaev A."/>
            <person name="Soop K."/>
            <person name="Spirin V."/>
            <person name="Szebenyi C."/>
            <person name="Tomsovsky M."/>
            <person name="Tulloss R.E."/>
            <person name="Uehling J."/>
            <person name="Grigoriev I.V."/>
            <person name="Vagvolgyi C."/>
            <person name="Papp T."/>
            <person name="Martin F.M."/>
            <person name="Miettinen O."/>
            <person name="Hibbett D.S."/>
            <person name="Nagy L.G."/>
        </authorList>
    </citation>
    <scope>NUCLEOTIDE SEQUENCE [LARGE SCALE GENOMIC DNA]</scope>
    <source>
        <strain evidence="10 11">CBS 962.96</strain>
    </source>
</reference>
<dbReference type="FunFam" id="3.30.1490.20:FF:000003">
    <property type="entry name" value="acetyl-CoA carboxylase isoform X1"/>
    <property type="match status" value="1"/>
</dbReference>
<evidence type="ECO:0000256" key="4">
    <source>
        <dbReference type="ARBA" id="ARBA00022840"/>
    </source>
</evidence>
<accession>A0A4S8MV52</accession>
<evidence type="ECO:0000313" key="10">
    <source>
        <dbReference type="EMBL" id="THV07137.1"/>
    </source>
</evidence>
<protein>
    <submittedName>
        <fullName evidence="10">Carboxylase:pyruvate/acetyl-coa/propionyl-CoA</fullName>
    </submittedName>
</protein>
<dbReference type="Pfam" id="PF02786">
    <property type="entry name" value="CPSase_L_D2"/>
    <property type="match status" value="1"/>
</dbReference>
<feature type="compositionally biased region" description="Low complexity" evidence="7">
    <location>
        <begin position="462"/>
        <end position="473"/>
    </location>
</feature>
<keyword evidence="2" id="KW-0436">Ligase</keyword>
<dbReference type="InterPro" id="IPR005482">
    <property type="entry name" value="Biotin_COase_C"/>
</dbReference>
<dbReference type="InterPro" id="IPR011761">
    <property type="entry name" value="ATP-grasp"/>
</dbReference>
<keyword evidence="11" id="KW-1185">Reference proteome</keyword>
<dbReference type="PROSITE" id="PS50979">
    <property type="entry name" value="BC"/>
    <property type="match status" value="1"/>
</dbReference>
<evidence type="ECO:0000256" key="6">
    <source>
        <dbReference type="PROSITE-ProRule" id="PRU00409"/>
    </source>
</evidence>
<dbReference type="Gene3D" id="2.40.50.100">
    <property type="match status" value="1"/>
</dbReference>
<organism evidence="10 11">
    <name type="scientific">Dendrothele bispora (strain CBS 962.96)</name>
    <dbReference type="NCBI Taxonomy" id="1314807"/>
    <lineage>
        <taxon>Eukaryota</taxon>
        <taxon>Fungi</taxon>
        <taxon>Dikarya</taxon>
        <taxon>Basidiomycota</taxon>
        <taxon>Agaricomycotina</taxon>
        <taxon>Agaricomycetes</taxon>
        <taxon>Agaricomycetidae</taxon>
        <taxon>Agaricales</taxon>
        <taxon>Agaricales incertae sedis</taxon>
        <taxon>Dendrothele</taxon>
    </lineage>
</organism>
<dbReference type="InterPro" id="IPR000089">
    <property type="entry name" value="Biotin_lipoyl"/>
</dbReference>
<dbReference type="SUPFAM" id="SSF51230">
    <property type="entry name" value="Single hybrid motif"/>
    <property type="match status" value="1"/>
</dbReference>
<evidence type="ECO:0000256" key="2">
    <source>
        <dbReference type="ARBA" id="ARBA00022598"/>
    </source>
</evidence>
<dbReference type="PROSITE" id="PS00188">
    <property type="entry name" value="BIOTIN"/>
    <property type="match status" value="1"/>
</dbReference>
<evidence type="ECO:0000256" key="1">
    <source>
        <dbReference type="ARBA" id="ARBA00001953"/>
    </source>
</evidence>
<dbReference type="InterPro" id="IPR011053">
    <property type="entry name" value="Single_hybrid_motif"/>
</dbReference>
<dbReference type="EMBL" id="ML179039">
    <property type="protein sequence ID" value="THV07137.1"/>
    <property type="molecule type" value="Genomic_DNA"/>
</dbReference>
<feature type="domain" description="ATP-grasp" evidence="8">
    <location>
        <begin position="114"/>
        <end position="306"/>
    </location>
</feature>
<evidence type="ECO:0000259" key="8">
    <source>
        <dbReference type="PROSITE" id="PS50975"/>
    </source>
</evidence>
<dbReference type="Pfam" id="PF00289">
    <property type="entry name" value="Biotin_carb_N"/>
    <property type="match status" value="1"/>
</dbReference>
<evidence type="ECO:0000256" key="7">
    <source>
        <dbReference type="SAM" id="MobiDB-lite"/>
    </source>
</evidence>
<dbReference type="GO" id="GO:0016874">
    <property type="term" value="F:ligase activity"/>
    <property type="evidence" value="ECO:0007669"/>
    <property type="project" value="UniProtKB-KW"/>
</dbReference>
<dbReference type="PROSITE" id="PS00867">
    <property type="entry name" value="CPSASE_2"/>
    <property type="match status" value="1"/>
</dbReference>
<gene>
    <name evidence="10" type="ORF">K435DRAFT_960086</name>
</gene>
<keyword evidence="4 6" id="KW-0067">ATP-binding</keyword>
<dbReference type="GO" id="GO:0046872">
    <property type="term" value="F:metal ion binding"/>
    <property type="evidence" value="ECO:0007669"/>
    <property type="project" value="InterPro"/>
</dbReference>
<dbReference type="InterPro" id="IPR016185">
    <property type="entry name" value="PreATP-grasp_dom_sf"/>
</dbReference>
<feature type="compositionally biased region" description="Polar residues" evidence="7">
    <location>
        <begin position="474"/>
        <end position="484"/>
    </location>
</feature>
<feature type="region of interest" description="Disordered" evidence="7">
    <location>
        <begin position="462"/>
        <end position="484"/>
    </location>
</feature>
<feature type="domain" description="Biotin carboxylation" evidence="9">
    <location>
        <begin position="1"/>
        <end position="452"/>
    </location>
</feature>
<dbReference type="PANTHER" id="PTHR45007:SF1">
    <property type="entry name" value="CARBOXYLASE, PUTATIVE (AFU_ORTHOLOGUE AFUA_5G07570)-RELATED"/>
    <property type="match status" value="1"/>
</dbReference>
<dbReference type="SMART" id="SM00878">
    <property type="entry name" value="Biotin_carb_C"/>
    <property type="match status" value="1"/>
</dbReference>
<dbReference type="PROSITE" id="PS50975">
    <property type="entry name" value="ATP_GRASP"/>
    <property type="match status" value="1"/>
</dbReference>
<dbReference type="InterPro" id="IPR011054">
    <property type="entry name" value="Rudment_hybrid_motif"/>
</dbReference>
<keyword evidence="3 6" id="KW-0547">Nucleotide-binding</keyword>
<dbReference type="SUPFAM" id="SSF51246">
    <property type="entry name" value="Rudiment single hybrid motif"/>
    <property type="match status" value="1"/>
</dbReference>
<dbReference type="AlphaFoldDB" id="A0A4S8MV52"/>
<keyword evidence="5" id="KW-0092">Biotin</keyword>
<dbReference type="Pfam" id="PF02785">
    <property type="entry name" value="Biotin_carb_C"/>
    <property type="match status" value="1"/>
</dbReference>
<sequence length="674" mass="72827">MPTLLVANRGEIAIRVLRTARELGWSSVALYTENDTSHVSYADEMIKLDTTSSYMNVEAIVDIAQRTKSTHIHPGYGFLSESVELALACQGAGITFIGPSVETLRVASDKIKSRELATSLGVNIAPGNRVQIVEDVIQFGESAGYPVMIKALDGGGGRGIRIVERPESVQDAFKRCLGESPSQQLFVEKALTGAGWKHVEVQVIGDGTDVVHLWERECSVQRRFQKIVEMAPSSLARDSVTPLIESAIKMAKSLHYKGLGTFEFLFNVRTSDWVFLEINPRIQVEHTVTEEITNIDIVRTQILLSLSEYSLPSLSLSSSPPCRGCSIQLRVTAENPSRSFMLSPGKILAKDLSWPAGHGVRVDTWLSYDPTSPNSAAAPEWLVGTDFDSLLAKVIIRGSTFEEATQKAKRALREIYVGEIVKTNVDVLTGVLHHEDWRSGRIDTLWLERSLDQVLRLGASSTVSKPSRSSTSTNQPPSGMGSQSTVVLRPGSMFNLTITSPTPTSSHPTSSPSLLPATETKHTLTLSSIALNTFPERLSGTIQSTILPSPFSFDLVQSTTSVGSSSSDFEFGDQNNASHVVSPITGKIVELHPAFASLSGSSSSSSLSSLDQKVPRIIKKGDVLAVLSVMKMESVITAPQSGVIERFGNGVRLGVVIGEGMLLAVVSAEVKSHL</sequence>
<proteinExistence type="predicted"/>
<dbReference type="PANTHER" id="PTHR45007">
    <property type="entry name" value="CARBOXYLASE, PUTATIVE (AFU_ORTHOLOGUE AFUA_5G07570)-RELATED"/>
    <property type="match status" value="1"/>
</dbReference>
<dbReference type="Pfam" id="PF00364">
    <property type="entry name" value="Biotin_lipoyl"/>
    <property type="match status" value="1"/>
</dbReference>
<dbReference type="InterPro" id="IPR001882">
    <property type="entry name" value="Biotin_BS"/>
</dbReference>
<dbReference type="OrthoDB" id="196847at2759"/>
<evidence type="ECO:0000256" key="3">
    <source>
        <dbReference type="ARBA" id="ARBA00022741"/>
    </source>
</evidence>
<evidence type="ECO:0000313" key="11">
    <source>
        <dbReference type="Proteomes" id="UP000297245"/>
    </source>
</evidence>